<dbReference type="AlphaFoldDB" id="A0A0A9ABB2"/>
<reference evidence="2" key="2">
    <citation type="journal article" date="2015" name="Data Brief">
        <title>Shoot transcriptome of the giant reed, Arundo donax.</title>
        <authorList>
            <person name="Barrero R.A."/>
            <person name="Guerrero F.D."/>
            <person name="Moolhuijzen P."/>
            <person name="Goolsby J.A."/>
            <person name="Tidwell J."/>
            <person name="Bellgard S.E."/>
            <person name="Bellgard M.I."/>
        </authorList>
    </citation>
    <scope>NUCLEOTIDE SEQUENCE</scope>
    <source>
        <tissue evidence="2">Shoot tissue taken approximately 20 cm above the soil surface</tissue>
    </source>
</reference>
<name>A0A0A9ABB2_ARUDO</name>
<accession>A0A0A9ABB2</accession>
<proteinExistence type="predicted"/>
<keyword evidence="1" id="KW-0812">Transmembrane</keyword>
<feature type="transmembrane region" description="Helical" evidence="1">
    <location>
        <begin position="7"/>
        <end position="26"/>
    </location>
</feature>
<keyword evidence="1" id="KW-1133">Transmembrane helix</keyword>
<sequence length="32" mass="3817">MAQRLPCYFTSVIYLSTLFGFFSHIYSSNYLF</sequence>
<evidence type="ECO:0000313" key="2">
    <source>
        <dbReference type="EMBL" id="JAD44347.1"/>
    </source>
</evidence>
<keyword evidence="1" id="KW-0472">Membrane</keyword>
<organism evidence="2">
    <name type="scientific">Arundo donax</name>
    <name type="common">Giant reed</name>
    <name type="synonym">Donax arundinaceus</name>
    <dbReference type="NCBI Taxonomy" id="35708"/>
    <lineage>
        <taxon>Eukaryota</taxon>
        <taxon>Viridiplantae</taxon>
        <taxon>Streptophyta</taxon>
        <taxon>Embryophyta</taxon>
        <taxon>Tracheophyta</taxon>
        <taxon>Spermatophyta</taxon>
        <taxon>Magnoliopsida</taxon>
        <taxon>Liliopsida</taxon>
        <taxon>Poales</taxon>
        <taxon>Poaceae</taxon>
        <taxon>PACMAD clade</taxon>
        <taxon>Arundinoideae</taxon>
        <taxon>Arundineae</taxon>
        <taxon>Arundo</taxon>
    </lineage>
</organism>
<reference evidence="2" key="1">
    <citation type="submission" date="2014-09" db="EMBL/GenBank/DDBJ databases">
        <authorList>
            <person name="Magalhaes I.L.F."/>
            <person name="Oliveira U."/>
            <person name="Santos F.R."/>
            <person name="Vidigal T.H.D.A."/>
            <person name="Brescovit A.D."/>
            <person name="Santos A.J."/>
        </authorList>
    </citation>
    <scope>NUCLEOTIDE SEQUENCE</scope>
    <source>
        <tissue evidence="2">Shoot tissue taken approximately 20 cm above the soil surface</tissue>
    </source>
</reference>
<evidence type="ECO:0000256" key="1">
    <source>
        <dbReference type="SAM" id="Phobius"/>
    </source>
</evidence>
<protein>
    <submittedName>
        <fullName evidence="2">Uncharacterized protein</fullName>
    </submittedName>
</protein>
<dbReference type="EMBL" id="GBRH01253548">
    <property type="protein sequence ID" value="JAD44347.1"/>
    <property type="molecule type" value="Transcribed_RNA"/>
</dbReference>